<dbReference type="AlphaFoldDB" id="A0A0C2GNF6"/>
<evidence type="ECO:0000313" key="3">
    <source>
        <dbReference type="Proteomes" id="UP000054047"/>
    </source>
</evidence>
<evidence type="ECO:0000313" key="2">
    <source>
        <dbReference type="EMBL" id="KIH58521.1"/>
    </source>
</evidence>
<keyword evidence="1" id="KW-0472">Membrane</keyword>
<protein>
    <submittedName>
        <fullName evidence="2">Uncharacterized protein</fullName>
    </submittedName>
</protein>
<feature type="non-terminal residue" evidence="2">
    <location>
        <position position="1"/>
    </location>
</feature>
<proteinExistence type="predicted"/>
<keyword evidence="1" id="KW-0812">Transmembrane</keyword>
<name>A0A0C2GNF6_9BILA</name>
<dbReference type="OrthoDB" id="65434at2759"/>
<accession>A0A0C2GNF6</accession>
<dbReference type="EMBL" id="KN733029">
    <property type="protein sequence ID" value="KIH58521.1"/>
    <property type="molecule type" value="Genomic_DNA"/>
</dbReference>
<dbReference type="Proteomes" id="UP000054047">
    <property type="component" value="Unassembled WGS sequence"/>
</dbReference>
<sequence>SEASLVVVDVAECIAQESESSETNSKPEILKWERGACLEELAMEDPPWHIALMVKFSCVVMFLAGIFADWLRMRGFIKVKVATDDPRHKGFAPLDDHLEAVYINHIYRKSSDVVNRPICGVPASVMRLKDRYTDDNVYPPMSWSERTGDAYASNH</sequence>
<evidence type="ECO:0000256" key="1">
    <source>
        <dbReference type="SAM" id="Phobius"/>
    </source>
</evidence>
<feature type="transmembrane region" description="Helical" evidence="1">
    <location>
        <begin position="48"/>
        <end position="71"/>
    </location>
</feature>
<keyword evidence="3" id="KW-1185">Reference proteome</keyword>
<keyword evidence="1" id="KW-1133">Transmembrane helix</keyword>
<gene>
    <name evidence="2" type="ORF">ANCDUO_11271</name>
</gene>
<organism evidence="2 3">
    <name type="scientific">Ancylostoma duodenale</name>
    <dbReference type="NCBI Taxonomy" id="51022"/>
    <lineage>
        <taxon>Eukaryota</taxon>
        <taxon>Metazoa</taxon>
        <taxon>Ecdysozoa</taxon>
        <taxon>Nematoda</taxon>
        <taxon>Chromadorea</taxon>
        <taxon>Rhabditida</taxon>
        <taxon>Rhabditina</taxon>
        <taxon>Rhabditomorpha</taxon>
        <taxon>Strongyloidea</taxon>
        <taxon>Ancylostomatidae</taxon>
        <taxon>Ancylostomatinae</taxon>
        <taxon>Ancylostoma</taxon>
    </lineage>
</organism>
<reference evidence="2 3" key="1">
    <citation type="submission" date="2013-12" db="EMBL/GenBank/DDBJ databases">
        <title>Draft genome of the parsitic nematode Ancylostoma duodenale.</title>
        <authorList>
            <person name="Mitreva M."/>
        </authorList>
    </citation>
    <scope>NUCLEOTIDE SEQUENCE [LARGE SCALE GENOMIC DNA]</scope>
    <source>
        <strain evidence="2 3">Zhejiang</strain>
    </source>
</reference>